<dbReference type="EMBL" id="NESQ01000207">
    <property type="protein sequence ID" value="PUU76007.1"/>
    <property type="molecule type" value="Genomic_DNA"/>
</dbReference>
<dbReference type="SMART" id="SM00487">
    <property type="entry name" value="DEXDc"/>
    <property type="match status" value="1"/>
</dbReference>
<sequence length="948" mass="105780">MENRSSTRPRASLSGEHPNLRERQLPNSNIPPPPLPPPPLPPPPHHQQSSSTTYHAKRTNPEPISNSSSGALPPKRPRTGSEEQRQWQNRRTDGGGGGGRGEIKVAPDWSGNETTDHEGEDQHQRERYFGFSSTPTSSALMPPPSTPQIYRDTQNEYSLAHPKWGLRREVVMGFSHCGIEQMYPWQAECLGMGGLLAGESNVVYTAPTSAGKSLVADILAIRKVVNERRKAIIVLPYIAIVQEKTKFLKRVLEKVRVAVPKRGRWDKVNLWKQPNIVGFHGGSTARMGWKELDIAVCTIEKANALINGAIEDRTVDQLGIVVFDELHMLDDDNRGYILELLATKLLCMAEENIQIVGMSATLSNVKVLATWLKAQFYECAFRPIPLQEHLVYDNNVYSYDEKLVAKLPPSKLKELKDPVTNAIVSLAYGAVIEDHGVLVFCESRRRCEDVGKLLTKFMPVVDEEVWEKRMEVVRDLATTSTGLDFTLEKTVPAGVAFHHAGLTTEERDIIAESYDQGAIKVICCTATMAAGVNLPARRVIISPRMGRDFLSPTMLKQMRGRAGRKGRDTHGENYLCCRKEDLAPVKELLNAPMPSIQSCLGGETACLKRWALLEGIATKLATSTDSLNEYMRATLIYHTTPEPMKHLKPKILNAIEYLKEMKLISEDRTHGYFHATKIGNATVASGFGPEEGVFLHDELSRALMNFNLESDMHIVYQFTPLHSSTTASVDIDWKLMREEVEKLDESGIRAATFVGVNPAFVNKMAQGGTLREDSPQNISKARVYRRFYVSLMLRELLNEKPVHVVAANYNIARGFIQQLSTTCKGFATTSGTFCKVMGWTGLAVLLEHYSWRLDMGVRADLMSLARIPFVKSVTARIFHENGLKSVEAVSASNVEALMKLLELAQPKKLRLREAEMGKMRGRLEKRAGIILEAAVAIYEQDCRDAAEE</sequence>
<dbReference type="InterPro" id="IPR014001">
    <property type="entry name" value="Helicase_ATP-bd"/>
</dbReference>
<evidence type="ECO:0000256" key="5">
    <source>
        <dbReference type="ARBA" id="ARBA00022806"/>
    </source>
</evidence>
<comment type="catalytic activity">
    <reaction evidence="9">
        <text>ATP + H2O = ADP + phosphate + H(+)</text>
        <dbReference type="Rhea" id="RHEA:13065"/>
        <dbReference type="ChEBI" id="CHEBI:15377"/>
        <dbReference type="ChEBI" id="CHEBI:15378"/>
        <dbReference type="ChEBI" id="CHEBI:30616"/>
        <dbReference type="ChEBI" id="CHEBI:43474"/>
        <dbReference type="ChEBI" id="CHEBI:456216"/>
        <dbReference type="EC" id="5.6.2.4"/>
    </reaction>
</comment>
<evidence type="ECO:0000259" key="11">
    <source>
        <dbReference type="PROSITE" id="PS51192"/>
    </source>
</evidence>
<keyword evidence="2" id="KW-0547">Nucleotide-binding</keyword>
<dbReference type="Pfam" id="PF00271">
    <property type="entry name" value="Helicase_C"/>
    <property type="match status" value="1"/>
</dbReference>
<dbReference type="SUPFAM" id="SSF52540">
    <property type="entry name" value="P-loop containing nucleoside triphosphate hydrolases"/>
    <property type="match status" value="1"/>
</dbReference>
<evidence type="ECO:0000256" key="3">
    <source>
        <dbReference type="ARBA" id="ARBA00022763"/>
    </source>
</evidence>
<dbReference type="InterPro" id="IPR050474">
    <property type="entry name" value="Hel308_SKI2-like"/>
</dbReference>
<dbReference type="STRING" id="42251.A0A2T6ZKI5"/>
<dbReference type="InterPro" id="IPR027417">
    <property type="entry name" value="P-loop_NTPase"/>
</dbReference>
<keyword evidence="8" id="KW-0539">Nucleus</keyword>
<comment type="caution">
    <text evidence="13">The sequence shown here is derived from an EMBL/GenBank/DDBJ whole genome shotgun (WGS) entry which is preliminary data.</text>
</comment>
<feature type="region of interest" description="Disordered" evidence="10">
    <location>
        <begin position="1"/>
        <end position="123"/>
    </location>
</feature>
<reference evidence="13 14" key="1">
    <citation type="submission" date="2017-04" db="EMBL/GenBank/DDBJ databases">
        <title>Draft genome sequence of Tuber borchii Vittad., a whitish edible truffle.</title>
        <authorList>
            <consortium name="DOE Joint Genome Institute"/>
            <person name="Murat C."/>
            <person name="Kuo A."/>
            <person name="Barry K.W."/>
            <person name="Clum A."/>
            <person name="Dockter R.B."/>
            <person name="Fauchery L."/>
            <person name="Iotti M."/>
            <person name="Kohler A."/>
            <person name="Labutti K."/>
            <person name="Lindquist E.A."/>
            <person name="Lipzen A."/>
            <person name="Ohm R.A."/>
            <person name="Wang M."/>
            <person name="Grigoriev I.V."/>
            <person name="Zambonelli A."/>
            <person name="Martin F.M."/>
        </authorList>
    </citation>
    <scope>NUCLEOTIDE SEQUENCE [LARGE SCALE GENOMIC DNA]</scope>
    <source>
        <strain evidence="13 14">Tbo3840</strain>
    </source>
</reference>
<dbReference type="SUPFAM" id="SSF158702">
    <property type="entry name" value="Sec63 N-terminal domain-like"/>
    <property type="match status" value="1"/>
</dbReference>
<evidence type="ECO:0000313" key="13">
    <source>
        <dbReference type="EMBL" id="PUU76007.1"/>
    </source>
</evidence>
<dbReference type="FunFam" id="3.40.50.300:FF:000813">
    <property type="entry name" value="helicase POLQ-like isoform X1"/>
    <property type="match status" value="1"/>
</dbReference>
<evidence type="ECO:0000256" key="10">
    <source>
        <dbReference type="SAM" id="MobiDB-lite"/>
    </source>
</evidence>
<dbReference type="InterPro" id="IPR057220">
    <property type="entry name" value="DUF7898"/>
</dbReference>
<dbReference type="Gene3D" id="3.40.50.300">
    <property type="entry name" value="P-loop containing nucleotide triphosphate hydrolases"/>
    <property type="match status" value="2"/>
</dbReference>
<dbReference type="GO" id="GO:0005524">
    <property type="term" value="F:ATP binding"/>
    <property type="evidence" value="ECO:0007669"/>
    <property type="project" value="UniProtKB-KW"/>
</dbReference>
<dbReference type="InterPro" id="IPR011545">
    <property type="entry name" value="DEAD/DEAH_box_helicase_dom"/>
</dbReference>
<accession>A0A2T6ZKI5</accession>
<dbReference type="PANTHER" id="PTHR47961:SF6">
    <property type="entry name" value="DNA-DIRECTED DNA POLYMERASE"/>
    <property type="match status" value="1"/>
</dbReference>
<feature type="domain" description="Helicase C-terminal" evidence="12">
    <location>
        <begin position="423"/>
        <end position="608"/>
    </location>
</feature>
<proteinExistence type="predicted"/>
<evidence type="ECO:0000259" key="12">
    <source>
        <dbReference type="PROSITE" id="PS51194"/>
    </source>
</evidence>
<dbReference type="SMART" id="SM00490">
    <property type="entry name" value="HELICc"/>
    <property type="match status" value="1"/>
</dbReference>
<keyword evidence="14" id="KW-1185">Reference proteome</keyword>
<feature type="compositionally biased region" description="Basic and acidic residues" evidence="10">
    <location>
        <begin position="79"/>
        <end position="93"/>
    </location>
</feature>
<dbReference type="Pfam" id="PF21099">
    <property type="entry name" value="POLQ_helical"/>
    <property type="match status" value="1"/>
</dbReference>
<feature type="compositionally biased region" description="Pro residues" evidence="10">
    <location>
        <begin position="29"/>
        <end position="45"/>
    </location>
</feature>
<dbReference type="Gene3D" id="1.10.3380.20">
    <property type="match status" value="1"/>
</dbReference>
<evidence type="ECO:0000313" key="14">
    <source>
        <dbReference type="Proteomes" id="UP000244722"/>
    </source>
</evidence>
<gene>
    <name evidence="13" type="ORF">B9Z19DRAFT_992292</name>
</gene>
<dbReference type="InterPro" id="IPR048960">
    <property type="entry name" value="POLQ-like_helical"/>
</dbReference>
<evidence type="ECO:0000256" key="7">
    <source>
        <dbReference type="ARBA" id="ARBA00023204"/>
    </source>
</evidence>
<keyword evidence="3" id="KW-0227">DNA damage</keyword>
<dbReference type="GO" id="GO:0003676">
    <property type="term" value="F:nucleic acid binding"/>
    <property type="evidence" value="ECO:0007669"/>
    <property type="project" value="InterPro"/>
</dbReference>
<keyword evidence="5" id="KW-0347">Helicase</keyword>
<comment type="subcellular location">
    <subcellularLocation>
        <location evidence="1">Nucleus</location>
    </subcellularLocation>
</comment>
<dbReference type="PANTHER" id="PTHR47961">
    <property type="entry name" value="DNA POLYMERASE THETA, PUTATIVE (AFU_ORTHOLOGUE AFUA_1G05260)-RELATED"/>
    <property type="match status" value="1"/>
</dbReference>
<evidence type="ECO:0000256" key="2">
    <source>
        <dbReference type="ARBA" id="ARBA00022741"/>
    </source>
</evidence>
<dbReference type="PROSITE" id="PS51192">
    <property type="entry name" value="HELICASE_ATP_BIND_1"/>
    <property type="match status" value="1"/>
</dbReference>
<feature type="domain" description="Helicase ATP-binding" evidence="11">
    <location>
        <begin position="193"/>
        <end position="380"/>
    </location>
</feature>
<dbReference type="GO" id="GO:0016787">
    <property type="term" value="F:hydrolase activity"/>
    <property type="evidence" value="ECO:0007669"/>
    <property type="project" value="UniProtKB-KW"/>
</dbReference>
<dbReference type="OrthoDB" id="2320933at2759"/>
<dbReference type="Pfam" id="PF00270">
    <property type="entry name" value="DEAD"/>
    <property type="match status" value="1"/>
</dbReference>
<dbReference type="GO" id="GO:0043138">
    <property type="term" value="F:3'-5' DNA helicase activity"/>
    <property type="evidence" value="ECO:0007669"/>
    <property type="project" value="UniProtKB-EC"/>
</dbReference>
<evidence type="ECO:0000256" key="8">
    <source>
        <dbReference type="ARBA" id="ARBA00023242"/>
    </source>
</evidence>
<evidence type="ECO:0000256" key="4">
    <source>
        <dbReference type="ARBA" id="ARBA00022801"/>
    </source>
</evidence>
<dbReference type="InterPro" id="IPR046931">
    <property type="entry name" value="HTH_61"/>
</dbReference>
<evidence type="ECO:0000256" key="6">
    <source>
        <dbReference type="ARBA" id="ARBA00022840"/>
    </source>
</evidence>
<keyword evidence="4 13" id="KW-0378">Hydrolase</keyword>
<dbReference type="GO" id="GO:0006281">
    <property type="term" value="P:DNA repair"/>
    <property type="evidence" value="ECO:0007669"/>
    <property type="project" value="UniProtKB-KW"/>
</dbReference>
<keyword evidence="6" id="KW-0067">ATP-binding</keyword>
<dbReference type="SUPFAM" id="SSF46785">
    <property type="entry name" value="Winged helix' DNA-binding domain"/>
    <property type="match status" value="1"/>
</dbReference>
<dbReference type="GO" id="GO:0005634">
    <property type="term" value="C:nucleus"/>
    <property type="evidence" value="ECO:0007669"/>
    <property type="project" value="UniProtKB-SubCell"/>
</dbReference>
<organism evidence="13 14">
    <name type="scientific">Tuber borchii</name>
    <name type="common">White truffle</name>
    <dbReference type="NCBI Taxonomy" id="42251"/>
    <lineage>
        <taxon>Eukaryota</taxon>
        <taxon>Fungi</taxon>
        <taxon>Dikarya</taxon>
        <taxon>Ascomycota</taxon>
        <taxon>Pezizomycotina</taxon>
        <taxon>Pezizomycetes</taxon>
        <taxon>Pezizales</taxon>
        <taxon>Tuberaceae</taxon>
        <taxon>Tuber</taxon>
    </lineage>
</organism>
<name>A0A2T6ZKI5_TUBBO</name>
<evidence type="ECO:0000256" key="9">
    <source>
        <dbReference type="ARBA" id="ARBA00048988"/>
    </source>
</evidence>
<feature type="compositionally biased region" description="Basic and acidic residues" evidence="10">
    <location>
        <begin position="114"/>
        <end position="123"/>
    </location>
</feature>
<dbReference type="Proteomes" id="UP000244722">
    <property type="component" value="Unassembled WGS sequence"/>
</dbReference>
<dbReference type="Pfam" id="PF20470">
    <property type="entry name" value="HTH_61"/>
    <property type="match status" value="1"/>
</dbReference>
<dbReference type="Pfam" id="PF25453">
    <property type="entry name" value="DUF7898"/>
    <property type="match status" value="1"/>
</dbReference>
<dbReference type="AlphaFoldDB" id="A0A2T6ZKI5"/>
<dbReference type="InterPro" id="IPR001650">
    <property type="entry name" value="Helicase_C-like"/>
</dbReference>
<dbReference type="CDD" id="cd18795">
    <property type="entry name" value="SF2_C_Ski2"/>
    <property type="match status" value="1"/>
</dbReference>
<dbReference type="CDD" id="cd18026">
    <property type="entry name" value="DEXHc_POLQ-like"/>
    <property type="match status" value="1"/>
</dbReference>
<protein>
    <submittedName>
        <fullName evidence="13">P-loop containing nucleoside triphosphate hydrolase protein</fullName>
    </submittedName>
</protein>
<keyword evidence="7" id="KW-0234">DNA repair</keyword>
<evidence type="ECO:0000256" key="1">
    <source>
        <dbReference type="ARBA" id="ARBA00004123"/>
    </source>
</evidence>
<dbReference type="PROSITE" id="PS51194">
    <property type="entry name" value="HELICASE_CTER"/>
    <property type="match status" value="1"/>
</dbReference>
<dbReference type="InterPro" id="IPR036390">
    <property type="entry name" value="WH_DNA-bd_sf"/>
</dbReference>